<accession>A0A3M8CVT9</accession>
<reference evidence="1 2" key="1">
    <citation type="submission" date="2018-10" db="EMBL/GenBank/DDBJ databases">
        <title>Phylogenomics of Brevibacillus.</title>
        <authorList>
            <person name="Dunlap C."/>
        </authorList>
    </citation>
    <scope>NUCLEOTIDE SEQUENCE [LARGE SCALE GENOMIC DNA]</scope>
    <source>
        <strain evidence="1 2">JCM 15774</strain>
    </source>
</reference>
<organism evidence="1 2">
    <name type="scientific">Brevibacillus nitrificans</name>
    <dbReference type="NCBI Taxonomy" id="651560"/>
    <lineage>
        <taxon>Bacteria</taxon>
        <taxon>Bacillati</taxon>
        <taxon>Bacillota</taxon>
        <taxon>Bacilli</taxon>
        <taxon>Bacillales</taxon>
        <taxon>Paenibacillaceae</taxon>
        <taxon>Brevibacillus</taxon>
    </lineage>
</organism>
<dbReference type="Proteomes" id="UP000269573">
    <property type="component" value="Unassembled WGS sequence"/>
</dbReference>
<sequence>MANHRRRAQIRLSPPEFTYLNEIKFSIGNDPLVQVEPLRQLPSGGFLITIRVQGMQKARALATLIIATKQIGSLRIQV</sequence>
<comment type="caution">
    <text evidence="1">The sequence shown here is derived from an EMBL/GenBank/DDBJ whole genome shotgun (WGS) entry which is preliminary data.</text>
</comment>
<protein>
    <submittedName>
        <fullName evidence="1">Uncharacterized protein</fullName>
    </submittedName>
</protein>
<dbReference type="EMBL" id="RHHU01000018">
    <property type="protein sequence ID" value="RNB79920.1"/>
    <property type="molecule type" value="Genomic_DNA"/>
</dbReference>
<gene>
    <name evidence="1" type="ORF">EDM59_26330</name>
</gene>
<dbReference type="RefSeq" id="WP_122926382.1">
    <property type="nucleotide sequence ID" value="NZ_RHHU01000018.1"/>
</dbReference>
<keyword evidence="2" id="KW-1185">Reference proteome</keyword>
<name>A0A3M8CVT9_9BACL</name>
<proteinExistence type="predicted"/>
<evidence type="ECO:0000313" key="1">
    <source>
        <dbReference type="EMBL" id="RNB79920.1"/>
    </source>
</evidence>
<evidence type="ECO:0000313" key="2">
    <source>
        <dbReference type="Proteomes" id="UP000269573"/>
    </source>
</evidence>
<dbReference type="AlphaFoldDB" id="A0A3M8CVT9"/>